<feature type="chain" id="PRO_5015467723" description="DUF6268 domain-containing protein" evidence="1">
    <location>
        <begin position="21"/>
        <end position="304"/>
    </location>
</feature>
<dbReference type="OrthoDB" id="665720at2"/>
<dbReference type="Pfam" id="PF19783">
    <property type="entry name" value="DUF6268"/>
    <property type="match status" value="1"/>
</dbReference>
<organism evidence="3 4">
    <name type="scientific">Pedobacter yulinensis</name>
    <dbReference type="NCBI Taxonomy" id="2126353"/>
    <lineage>
        <taxon>Bacteria</taxon>
        <taxon>Pseudomonadati</taxon>
        <taxon>Bacteroidota</taxon>
        <taxon>Sphingobacteriia</taxon>
        <taxon>Sphingobacteriales</taxon>
        <taxon>Sphingobacteriaceae</taxon>
        <taxon>Pedobacter</taxon>
    </lineage>
</organism>
<reference evidence="3 4" key="1">
    <citation type="submission" date="2018-03" db="EMBL/GenBank/DDBJ databases">
        <authorList>
            <person name="Keele B.F."/>
        </authorList>
    </citation>
    <scope>NUCLEOTIDE SEQUENCE [LARGE SCALE GENOMIC DNA]</scope>
    <source>
        <strain evidence="3 4">YL28-9</strain>
    </source>
</reference>
<dbReference type="AlphaFoldDB" id="A0A2T3HMB4"/>
<protein>
    <recommendedName>
        <fullName evidence="2">DUF6268 domain-containing protein</fullName>
    </recommendedName>
</protein>
<keyword evidence="4" id="KW-1185">Reference proteome</keyword>
<feature type="domain" description="DUF6268" evidence="2">
    <location>
        <begin position="17"/>
        <end position="301"/>
    </location>
</feature>
<dbReference type="EMBL" id="PYLS01000005">
    <property type="protein sequence ID" value="PST83566.1"/>
    <property type="molecule type" value="Genomic_DNA"/>
</dbReference>
<sequence>MTLFPLFLVILLLAGTGAMAQFGQPNTLQADVIYIPKSYHIRPEDTTRTTATTAQQRLALGYNFMLSARIDSASGKVRTWMGTVNANYTRLNNKNYPAQLLPDRLLYSELGLIHYHSLKRKWGMLNLFSVGVNSDLVKVNTNDLFINGGFIFMKHFNPNLTLGFGAFAYNVLSTPMVMPGLLFQWQTTGKFRVLVNVPTEVSVAYSVVPAFELKAAFRPKNINYDAENRQDPARSSLRYWELPIGLEGRFKGKRLEFMLSGGIMPVRSYTYGARGLRNMFRSYSPHQFSSNFYMSAGLSYRLKK</sequence>
<proteinExistence type="predicted"/>
<gene>
    <name evidence="3" type="ORF">C7T94_13565</name>
</gene>
<dbReference type="InterPro" id="IPR046235">
    <property type="entry name" value="DUF6268"/>
</dbReference>
<evidence type="ECO:0000259" key="2">
    <source>
        <dbReference type="Pfam" id="PF19783"/>
    </source>
</evidence>
<name>A0A2T3HMB4_9SPHI</name>
<keyword evidence="1" id="KW-0732">Signal</keyword>
<dbReference type="Proteomes" id="UP000240912">
    <property type="component" value="Unassembled WGS sequence"/>
</dbReference>
<comment type="caution">
    <text evidence="3">The sequence shown here is derived from an EMBL/GenBank/DDBJ whole genome shotgun (WGS) entry which is preliminary data.</text>
</comment>
<evidence type="ECO:0000256" key="1">
    <source>
        <dbReference type="SAM" id="SignalP"/>
    </source>
</evidence>
<feature type="signal peptide" evidence="1">
    <location>
        <begin position="1"/>
        <end position="20"/>
    </location>
</feature>
<accession>A0A2T3HMB4</accession>
<evidence type="ECO:0000313" key="3">
    <source>
        <dbReference type="EMBL" id="PST83566.1"/>
    </source>
</evidence>
<evidence type="ECO:0000313" key="4">
    <source>
        <dbReference type="Proteomes" id="UP000240912"/>
    </source>
</evidence>